<dbReference type="AlphaFoldDB" id="A0AAP0EGN8"/>
<dbReference type="PANTHER" id="PTHR19877">
    <property type="entry name" value="EUKARYOTIC TRANSLATION INITIATION FACTOR 3 SUBUNIT I"/>
    <property type="match status" value="1"/>
</dbReference>
<proteinExistence type="predicted"/>
<protein>
    <submittedName>
        <fullName evidence="3">Uncharacterized protein</fullName>
    </submittedName>
</protein>
<dbReference type="EMBL" id="JBBNAF010000012">
    <property type="protein sequence ID" value="KAK9093156.1"/>
    <property type="molecule type" value="Genomic_DNA"/>
</dbReference>
<keyword evidence="4" id="KW-1185">Reference proteome</keyword>
<dbReference type="InterPro" id="IPR015943">
    <property type="entry name" value="WD40/YVTN_repeat-like_dom_sf"/>
</dbReference>
<name>A0AAP0EGN8_9MAGN</name>
<dbReference type="GO" id="GO:0003723">
    <property type="term" value="F:RNA binding"/>
    <property type="evidence" value="ECO:0007669"/>
    <property type="project" value="TreeGrafter"/>
</dbReference>
<dbReference type="Proteomes" id="UP001420932">
    <property type="component" value="Unassembled WGS sequence"/>
</dbReference>
<accession>A0AAP0EGN8</accession>
<evidence type="ECO:0000256" key="2">
    <source>
        <dbReference type="ARBA" id="ARBA00022737"/>
    </source>
</evidence>
<keyword evidence="2" id="KW-0677">Repeat</keyword>
<organism evidence="3 4">
    <name type="scientific">Stephania yunnanensis</name>
    <dbReference type="NCBI Taxonomy" id="152371"/>
    <lineage>
        <taxon>Eukaryota</taxon>
        <taxon>Viridiplantae</taxon>
        <taxon>Streptophyta</taxon>
        <taxon>Embryophyta</taxon>
        <taxon>Tracheophyta</taxon>
        <taxon>Spermatophyta</taxon>
        <taxon>Magnoliopsida</taxon>
        <taxon>Ranunculales</taxon>
        <taxon>Menispermaceae</taxon>
        <taxon>Menispermoideae</taxon>
        <taxon>Cissampelideae</taxon>
        <taxon>Stephania</taxon>
    </lineage>
</organism>
<evidence type="ECO:0000313" key="3">
    <source>
        <dbReference type="EMBL" id="KAK9093156.1"/>
    </source>
</evidence>
<dbReference type="PANTHER" id="PTHR19877:SF13">
    <property type="entry name" value="SERINE-THREONINE KINASE RECEPTOR-ASSOCIATED PROTEIN"/>
    <property type="match status" value="1"/>
</dbReference>
<dbReference type="GO" id="GO:0000387">
    <property type="term" value="P:spliceosomal snRNP assembly"/>
    <property type="evidence" value="ECO:0007669"/>
    <property type="project" value="TreeGrafter"/>
</dbReference>
<reference evidence="3 4" key="1">
    <citation type="submission" date="2024-01" db="EMBL/GenBank/DDBJ databases">
        <title>Genome assemblies of Stephania.</title>
        <authorList>
            <person name="Yang L."/>
        </authorList>
    </citation>
    <scope>NUCLEOTIDE SEQUENCE [LARGE SCALE GENOMIC DNA]</scope>
    <source>
        <strain evidence="3">YNDBR</strain>
        <tissue evidence="3">Leaf</tissue>
    </source>
</reference>
<evidence type="ECO:0000313" key="4">
    <source>
        <dbReference type="Proteomes" id="UP001420932"/>
    </source>
</evidence>
<gene>
    <name evidence="3" type="ORF">Syun_028067</name>
</gene>
<keyword evidence="1" id="KW-0853">WD repeat</keyword>
<comment type="caution">
    <text evidence="3">The sequence shown here is derived from an EMBL/GenBank/DDBJ whole genome shotgun (WGS) entry which is preliminary data.</text>
</comment>
<sequence>MLRNGKTGDWIGTFEGHKGAIWSCCLDTNALRVASALPIFSQVISIDSRDSSMLKMILGFHRLAWILVQPKAIGGLGFRNFGRMNAALLAKQFWRIMRSPESLLAKFKTLISVSEEEEVLAILLGHSQTGKHADLFHLLFQALDMAPSEAPLVSDRANIARYHEQTTKSQHQEIKEPDFKFLFFLMLRSNTKL</sequence>
<dbReference type="Gene3D" id="2.130.10.10">
    <property type="entry name" value="YVTN repeat-like/Quinoprotein amine dehydrogenase"/>
    <property type="match status" value="1"/>
</dbReference>
<evidence type="ECO:0000256" key="1">
    <source>
        <dbReference type="ARBA" id="ARBA00022574"/>
    </source>
</evidence>
<dbReference type="GO" id="GO:0032797">
    <property type="term" value="C:SMN complex"/>
    <property type="evidence" value="ECO:0007669"/>
    <property type="project" value="TreeGrafter"/>
</dbReference>